<protein>
    <submittedName>
        <fullName evidence="1">Uncharacterized protein</fullName>
    </submittedName>
</protein>
<reference evidence="1" key="1">
    <citation type="submission" date="2018-05" db="EMBL/GenBank/DDBJ databases">
        <title>Draft genome of Mucuna pruriens seed.</title>
        <authorList>
            <person name="Nnadi N.E."/>
            <person name="Vos R."/>
            <person name="Hasami M.H."/>
            <person name="Devisetty U.K."/>
            <person name="Aguiy J.C."/>
        </authorList>
    </citation>
    <scope>NUCLEOTIDE SEQUENCE [LARGE SCALE GENOMIC DNA]</scope>
    <source>
        <strain evidence="1">JCA_2017</strain>
    </source>
</reference>
<evidence type="ECO:0000313" key="1">
    <source>
        <dbReference type="EMBL" id="RDX73306.1"/>
    </source>
</evidence>
<dbReference type="EMBL" id="QJKJ01010570">
    <property type="protein sequence ID" value="RDX73306.1"/>
    <property type="molecule type" value="Genomic_DNA"/>
</dbReference>
<accession>A0A371F4T1</accession>
<dbReference type="OrthoDB" id="1929285at2759"/>
<organism evidence="1 2">
    <name type="scientific">Mucuna pruriens</name>
    <name type="common">Velvet bean</name>
    <name type="synonym">Dolichos pruriens</name>
    <dbReference type="NCBI Taxonomy" id="157652"/>
    <lineage>
        <taxon>Eukaryota</taxon>
        <taxon>Viridiplantae</taxon>
        <taxon>Streptophyta</taxon>
        <taxon>Embryophyta</taxon>
        <taxon>Tracheophyta</taxon>
        <taxon>Spermatophyta</taxon>
        <taxon>Magnoliopsida</taxon>
        <taxon>eudicotyledons</taxon>
        <taxon>Gunneridae</taxon>
        <taxon>Pentapetalae</taxon>
        <taxon>rosids</taxon>
        <taxon>fabids</taxon>
        <taxon>Fabales</taxon>
        <taxon>Fabaceae</taxon>
        <taxon>Papilionoideae</taxon>
        <taxon>50 kb inversion clade</taxon>
        <taxon>NPAAA clade</taxon>
        <taxon>indigoferoid/millettioid clade</taxon>
        <taxon>Phaseoleae</taxon>
        <taxon>Mucuna</taxon>
    </lineage>
</organism>
<evidence type="ECO:0000313" key="2">
    <source>
        <dbReference type="Proteomes" id="UP000257109"/>
    </source>
</evidence>
<gene>
    <name evidence="1" type="ORF">CR513_47112</name>
</gene>
<feature type="non-terminal residue" evidence="1">
    <location>
        <position position="1"/>
    </location>
</feature>
<keyword evidence="2" id="KW-1185">Reference proteome</keyword>
<dbReference type="Proteomes" id="UP000257109">
    <property type="component" value="Unassembled WGS sequence"/>
</dbReference>
<sequence>MELIVCHVIYSIRSQVIVLDVISCIKVNAIKNCAFLNHVSDSPCLSHNNAMKTCENLLN</sequence>
<dbReference type="AlphaFoldDB" id="A0A371F4T1"/>
<comment type="caution">
    <text evidence="1">The sequence shown here is derived from an EMBL/GenBank/DDBJ whole genome shotgun (WGS) entry which is preliminary data.</text>
</comment>
<name>A0A371F4T1_MUCPR</name>
<proteinExistence type="predicted"/>